<evidence type="ECO:0000256" key="4">
    <source>
        <dbReference type="ARBA" id="ARBA00023136"/>
    </source>
</evidence>
<evidence type="ECO:0000256" key="3">
    <source>
        <dbReference type="ARBA" id="ARBA00022989"/>
    </source>
</evidence>
<feature type="transmembrane region" description="Helical" evidence="5">
    <location>
        <begin position="150"/>
        <end position="171"/>
    </location>
</feature>
<reference evidence="7 8" key="1">
    <citation type="journal article" date="2019" name="Commun. Biol.">
        <title>The bagworm genome reveals a unique fibroin gene that provides high tensile strength.</title>
        <authorList>
            <person name="Kono N."/>
            <person name="Nakamura H."/>
            <person name="Ohtoshi R."/>
            <person name="Tomita M."/>
            <person name="Numata K."/>
            <person name="Arakawa K."/>
        </authorList>
    </citation>
    <scope>NUCLEOTIDE SEQUENCE [LARGE SCALE GENOMIC DNA]</scope>
</reference>
<dbReference type="AlphaFoldDB" id="A0A4C1T289"/>
<evidence type="ECO:0000256" key="2">
    <source>
        <dbReference type="ARBA" id="ARBA00022692"/>
    </source>
</evidence>
<dbReference type="Pfam" id="PF06472">
    <property type="entry name" value="ABC_membrane_2"/>
    <property type="match status" value="1"/>
</dbReference>
<dbReference type="GO" id="GO:0005778">
    <property type="term" value="C:peroxisomal membrane"/>
    <property type="evidence" value="ECO:0007669"/>
    <property type="project" value="TreeGrafter"/>
</dbReference>
<dbReference type="OrthoDB" id="422637at2759"/>
<keyword evidence="7" id="KW-0547">Nucleotide-binding</keyword>
<keyword evidence="7" id="KW-0067">ATP-binding</keyword>
<feature type="transmembrane region" description="Helical" evidence="5">
    <location>
        <begin position="191"/>
        <end position="209"/>
    </location>
</feature>
<keyword evidence="8" id="KW-1185">Reference proteome</keyword>
<evidence type="ECO:0000259" key="6">
    <source>
        <dbReference type="Pfam" id="PF06472"/>
    </source>
</evidence>
<dbReference type="STRING" id="151549.A0A4C1T289"/>
<dbReference type="PANTHER" id="PTHR11384:SF67">
    <property type="entry name" value="ATP-BINDING CASSETTE SUB-FAMILY D MEMBER 1"/>
    <property type="match status" value="1"/>
</dbReference>
<dbReference type="EMBL" id="BGZK01004210">
    <property type="protein sequence ID" value="GBP07597.1"/>
    <property type="molecule type" value="Genomic_DNA"/>
</dbReference>
<keyword evidence="2 5" id="KW-0812">Transmembrane</keyword>
<comment type="caution">
    <text evidence="7">The sequence shown here is derived from an EMBL/GenBank/DDBJ whole genome shotgun (WGS) entry which is preliminary data.</text>
</comment>
<accession>A0A4C1T289</accession>
<dbReference type="InterPro" id="IPR050835">
    <property type="entry name" value="ABC_transporter_sub-D"/>
</dbReference>
<evidence type="ECO:0000256" key="1">
    <source>
        <dbReference type="ARBA" id="ARBA00022448"/>
    </source>
</evidence>
<feature type="domain" description="ABC transmembrane type-1" evidence="6">
    <location>
        <begin position="98"/>
        <end position="185"/>
    </location>
</feature>
<organism evidence="7 8">
    <name type="scientific">Eumeta variegata</name>
    <name type="common">Bagworm moth</name>
    <name type="synonym">Eumeta japonica</name>
    <dbReference type="NCBI Taxonomy" id="151549"/>
    <lineage>
        <taxon>Eukaryota</taxon>
        <taxon>Metazoa</taxon>
        <taxon>Ecdysozoa</taxon>
        <taxon>Arthropoda</taxon>
        <taxon>Hexapoda</taxon>
        <taxon>Insecta</taxon>
        <taxon>Pterygota</taxon>
        <taxon>Neoptera</taxon>
        <taxon>Endopterygota</taxon>
        <taxon>Lepidoptera</taxon>
        <taxon>Glossata</taxon>
        <taxon>Ditrysia</taxon>
        <taxon>Tineoidea</taxon>
        <taxon>Psychidae</taxon>
        <taxon>Oiketicinae</taxon>
        <taxon>Eumeta</taxon>
    </lineage>
</organism>
<keyword evidence="1" id="KW-0813">Transport</keyword>
<evidence type="ECO:0000256" key="5">
    <source>
        <dbReference type="SAM" id="Phobius"/>
    </source>
</evidence>
<dbReference type="GO" id="GO:0015910">
    <property type="term" value="P:long-chain fatty acid import into peroxisome"/>
    <property type="evidence" value="ECO:0007669"/>
    <property type="project" value="TreeGrafter"/>
</dbReference>
<keyword evidence="4 5" id="KW-0472">Membrane</keyword>
<protein>
    <submittedName>
        <fullName evidence="7">ATP-binding cassette sub-family D member 2</fullName>
    </submittedName>
</protein>
<dbReference type="GO" id="GO:0006635">
    <property type="term" value="P:fatty acid beta-oxidation"/>
    <property type="evidence" value="ECO:0007669"/>
    <property type="project" value="TreeGrafter"/>
</dbReference>
<dbReference type="PANTHER" id="PTHR11384">
    <property type="entry name" value="ATP-BINDING CASSETTE, SUB-FAMILY D MEMBER"/>
    <property type="match status" value="1"/>
</dbReference>
<dbReference type="Proteomes" id="UP000299102">
    <property type="component" value="Unassembled WGS sequence"/>
</dbReference>
<dbReference type="GO" id="GO:0042760">
    <property type="term" value="P:very long-chain fatty acid catabolic process"/>
    <property type="evidence" value="ECO:0007669"/>
    <property type="project" value="TreeGrafter"/>
</dbReference>
<dbReference type="GO" id="GO:0005324">
    <property type="term" value="F:long-chain fatty acid transmembrane transporter activity"/>
    <property type="evidence" value="ECO:0007669"/>
    <property type="project" value="TreeGrafter"/>
</dbReference>
<evidence type="ECO:0000313" key="8">
    <source>
        <dbReference type="Proteomes" id="UP000299102"/>
    </source>
</evidence>
<proteinExistence type="predicted"/>
<keyword evidence="3 5" id="KW-1133">Transmembrane helix</keyword>
<dbReference type="GO" id="GO:0007031">
    <property type="term" value="P:peroxisome organization"/>
    <property type="evidence" value="ECO:0007669"/>
    <property type="project" value="TreeGrafter"/>
</dbReference>
<dbReference type="InterPro" id="IPR011527">
    <property type="entry name" value="ABC1_TM_dom"/>
</dbReference>
<dbReference type="GO" id="GO:0005524">
    <property type="term" value="F:ATP binding"/>
    <property type="evidence" value="ECO:0007669"/>
    <property type="project" value="UniProtKB-KW"/>
</dbReference>
<gene>
    <name evidence="7" type="primary">ABCD2</name>
    <name evidence="7" type="ORF">EVAR_67214_1</name>
</gene>
<sequence>MGVFSKYVDRAADKLEQAGLPKAALSHILVACDSKNNNRVGKNHGALTPPQTEISDDDEHKLAEAEKLLVEKQMKNKKNQNMLEPGLNKEFIKQLVTLLKIMIPKPLCYETGLLSVHTLCLISRTFLSIYVAALEGAIVKYIVRRDVRQFSLVLLKWFGIAIPATFVNSMIRFLESKLSLAFSERTQYLTTARNLLIPLPMLLSAYVLFKEVVALAGTCRVAGMLEVSYLENMRNLIVETTPSARPFVTGSNLRNGKS</sequence>
<name>A0A4C1T289_EUMVA</name>
<dbReference type="GO" id="GO:0140359">
    <property type="term" value="F:ABC-type transporter activity"/>
    <property type="evidence" value="ECO:0007669"/>
    <property type="project" value="InterPro"/>
</dbReference>
<evidence type="ECO:0000313" key="7">
    <source>
        <dbReference type="EMBL" id="GBP07597.1"/>
    </source>
</evidence>